<dbReference type="InterPro" id="IPR042201">
    <property type="entry name" value="FH2_Formin_sf"/>
</dbReference>
<keyword evidence="4" id="KW-1133">Transmembrane helix</keyword>
<feature type="compositionally biased region" description="Polar residues" evidence="3">
    <location>
        <begin position="361"/>
        <end position="374"/>
    </location>
</feature>
<dbReference type="PANTHER" id="PTHR23213">
    <property type="entry name" value="FORMIN-RELATED"/>
    <property type="match status" value="1"/>
</dbReference>
<feature type="compositionally biased region" description="Pro residues" evidence="3">
    <location>
        <begin position="246"/>
        <end position="259"/>
    </location>
</feature>
<comment type="similarity">
    <text evidence="1">Belongs to the formin-like family. Class-I subfamily.</text>
</comment>
<evidence type="ECO:0000256" key="4">
    <source>
        <dbReference type="SAM" id="Phobius"/>
    </source>
</evidence>
<feature type="transmembrane region" description="Helical" evidence="4">
    <location>
        <begin position="85"/>
        <end position="108"/>
    </location>
</feature>
<feature type="region of interest" description="Disordered" evidence="3">
    <location>
        <begin position="756"/>
        <end position="784"/>
    </location>
</feature>
<feature type="compositionally biased region" description="Pro residues" evidence="3">
    <location>
        <begin position="267"/>
        <end position="289"/>
    </location>
</feature>
<reference evidence="6" key="2">
    <citation type="submission" date="2023-05" db="EMBL/GenBank/DDBJ databases">
        <authorList>
            <person name="Schelkunov M.I."/>
        </authorList>
    </citation>
    <scope>NUCLEOTIDE SEQUENCE</scope>
    <source>
        <strain evidence="6">Hsosn_3</strain>
        <tissue evidence="6">Leaf</tissue>
    </source>
</reference>
<dbReference type="GO" id="GO:0051015">
    <property type="term" value="F:actin filament binding"/>
    <property type="evidence" value="ECO:0007669"/>
    <property type="project" value="InterPro"/>
</dbReference>
<feature type="region of interest" description="Disordered" evidence="3">
    <location>
        <begin position="575"/>
        <end position="605"/>
    </location>
</feature>
<reference evidence="6" key="1">
    <citation type="submission" date="2023-02" db="EMBL/GenBank/DDBJ databases">
        <title>Genome of toxic invasive species Heracleum sosnowskyi carries increased number of genes despite the absence of recent whole-genome duplications.</title>
        <authorList>
            <person name="Schelkunov M."/>
            <person name="Shtratnikova V."/>
            <person name="Makarenko M."/>
            <person name="Klepikova A."/>
            <person name="Omelchenko D."/>
            <person name="Novikova G."/>
            <person name="Obukhova E."/>
            <person name="Bogdanov V."/>
            <person name="Penin A."/>
            <person name="Logacheva M."/>
        </authorList>
    </citation>
    <scope>NUCLEOTIDE SEQUENCE</scope>
    <source>
        <strain evidence="6">Hsosn_3</strain>
        <tissue evidence="6">Leaf</tissue>
    </source>
</reference>
<feature type="region of interest" description="Disordered" evidence="3">
    <location>
        <begin position="52"/>
        <end position="79"/>
    </location>
</feature>
<dbReference type="PANTHER" id="PTHR23213:SF354">
    <property type="entry name" value="FORMIN-LIKE PROTEIN 4"/>
    <property type="match status" value="1"/>
</dbReference>
<organism evidence="6 7">
    <name type="scientific">Heracleum sosnowskyi</name>
    <dbReference type="NCBI Taxonomy" id="360622"/>
    <lineage>
        <taxon>Eukaryota</taxon>
        <taxon>Viridiplantae</taxon>
        <taxon>Streptophyta</taxon>
        <taxon>Embryophyta</taxon>
        <taxon>Tracheophyta</taxon>
        <taxon>Spermatophyta</taxon>
        <taxon>Magnoliopsida</taxon>
        <taxon>eudicotyledons</taxon>
        <taxon>Gunneridae</taxon>
        <taxon>Pentapetalae</taxon>
        <taxon>asterids</taxon>
        <taxon>campanulids</taxon>
        <taxon>Apiales</taxon>
        <taxon>Apiaceae</taxon>
        <taxon>Apioideae</taxon>
        <taxon>apioid superclade</taxon>
        <taxon>Tordylieae</taxon>
        <taxon>Tordyliinae</taxon>
        <taxon>Heracleum</taxon>
    </lineage>
</organism>
<dbReference type="Pfam" id="PF02181">
    <property type="entry name" value="FH2"/>
    <property type="match status" value="1"/>
</dbReference>
<dbReference type="SUPFAM" id="SSF101447">
    <property type="entry name" value="Formin homology 2 domain (FH2 domain)"/>
    <property type="match status" value="1"/>
</dbReference>
<dbReference type="SMART" id="SM00498">
    <property type="entry name" value="FH2"/>
    <property type="match status" value="1"/>
</dbReference>
<feature type="compositionally biased region" description="Polar residues" evidence="3">
    <location>
        <begin position="194"/>
        <end position="203"/>
    </location>
</feature>
<dbReference type="InterPro" id="IPR027643">
    <property type="entry name" value="Formin-like_plant"/>
</dbReference>
<feature type="domain" description="FH2" evidence="5">
    <location>
        <begin position="309"/>
        <end position="757"/>
    </location>
</feature>
<evidence type="ECO:0000256" key="1">
    <source>
        <dbReference type="ARBA" id="ARBA00025793"/>
    </source>
</evidence>
<protein>
    <recommendedName>
        <fullName evidence="2">Formin-like protein</fullName>
    </recommendedName>
</protein>
<dbReference type="GO" id="GO:0045010">
    <property type="term" value="P:actin nucleation"/>
    <property type="evidence" value="ECO:0007669"/>
    <property type="project" value="InterPro"/>
</dbReference>
<dbReference type="EMBL" id="JAUIZM010000009">
    <property type="protein sequence ID" value="KAK1365806.1"/>
    <property type="molecule type" value="Genomic_DNA"/>
</dbReference>
<evidence type="ECO:0000256" key="3">
    <source>
        <dbReference type="SAM" id="MobiDB-lite"/>
    </source>
</evidence>
<accession>A0AAD8M9N1</accession>
<evidence type="ECO:0000256" key="2">
    <source>
        <dbReference type="RuleBase" id="RU361260"/>
    </source>
</evidence>
<keyword evidence="7" id="KW-1185">Reference proteome</keyword>
<keyword evidence="4" id="KW-0812">Transmembrane</keyword>
<comment type="caution">
    <text evidence="6">The sequence shown here is derived from an EMBL/GenBank/DDBJ whole genome shotgun (WGS) entry which is preliminary data.</text>
</comment>
<feature type="transmembrane region" description="Helical" evidence="4">
    <location>
        <begin position="7"/>
        <end position="24"/>
    </location>
</feature>
<feature type="compositionally biased region" description="Polar residues" evidence="3">
    <location>
        <begin position="235"/>
        <end position="245"/>
    </location>
</feature>
<evidence type="ECO:0000313" key="6">
    <source>
        <dbReference type="EMBL" id="KAK1365806.1"/>
    </source>
</evidence>
<dbReference type="Proteomes" id="UP001237642">
    <property type="component" value="Unassembled WGS sequence"/>
</dbReference>
<name>A0AAD8M9N1_9APIA</name>
<feature type="compositionally biased region" description="Polar residues" evidence="3">
    <location>
        <begin position="52"/>
        <end position="64"/>
    </location>
</feature>
<feature type="region of interest" description="Disordered" evidence="3">
    <location>
        <begin position="193"/>
        <end position="322"/>
    </location>
</feature>
<dbReference type="PROSITE" id="PS51444">
    <property type="entry name" value="FH2"/>
    <property type="match status" value="1"/>
</dbReference>
<feature type="compositionally biased region" description="Low complexity" evidence="3">
    <location>
        <begin position="575"/>
        <end position="589"/>
    </location>
</feature>
<dbReference type="Gene3D" id="1.20.58.2220">
    <property type="entry name" value="Formin, FH2 domain"/>
    <property type="match status" value="1"/>
</dbReference>
<evidence type="ECO:0000313" key="7">
    <source>
        <dbReference type="Proteomes" id="UP001237642"/>
    </source>
</evidence>
<proteinExistence type="inferred from homology"/>
<feature type="compositionally biased region" description="Basic and acidic residues" evidence="3">
    <location>
        <begin position="310"/>
        <end position="322"/>
    </location>
</feature>
<keyword evidence="4" id="KW-0472">Membrane</keyword>
<feature type="region of interest" description="Disordered" evidence="3">
    <location>
        <begin position="361"/>
        <end position="384"/>
    </location>
</feature>
<sequence length="784" mass="86649">MIKLQSYTFILYIFILCYIISTLPQCSCQSNSQNIETFYPFGLPPIFSTPNFTNNQPPSSSSPDTRAEQPQVPPPASKSSSKKAVVVKAVVATAVSTIVISGLFFFMVQRYMHRKKNRVIANTSFKNANSIETRRGDEFVRVNGNLKGVIVDEEGLDVLYWRKLEGEENKKGKEAFDKNEFYDTEEEKIVISSRVETNKNSKPAIQETPLLRGKSSSSHIWPADVEKTQIKTVVKQESSVQLTSRSPPPTSPPPPPPPAVVSLSALPLPPPPPLPKKTPSAPPPPPPKTPGLTTSSKPPPPVPSSQLKVTDNEKGQVKFKPLHWDKVNPNVDHSMVWDKVKGGSFRVDGDLMEALFGSVATSRNSPKKGSNMSSPKGDRTGPPSQIFILDARKSQNISIILRSLSVSRKEIVDALIEGQDLDIEILEKLNRIAPTKEEESDILAFDDDHTRLADAESFLYHVLKAVPSAFTRFNAMLFRSNYDSEISHLKQSLQTLESGCKELRTRGLLLKLLEAVLKAGNRMNAGTSRGNAQAFNLTSLRKLSDVKSTDGKTTLLHFVVEEVVRAEGKRCVINRNSSLNSRSRNSRNSDGQMMDNSKSKEDKDKKENEYIMLGLPIVGGISSQFSDVKKAATLDYDALHKACSTLSDDVAEIRKLVGESAISGGGEGFIKEMKIFLDSAEGELRIVKKEFTTIMELVKRTTEYYQAGASKDKEAQPLQLFVVVKDFLGMVDQVCIDITRNMQKRKTALTSNSPAYKNSAKFPLLPPNFMSDKSKSSSSDSDDD</sequence>
<evidence type="ECO:0000259" key="5">
    <source>
        <dbReference type="PROSITE" id="PS51444"/>
    </source>
</evidence>
<dbReference type="AlphaFoldDB" id="A0AAD8M9N1"/>
<dbReference type="InterPro" id="IPR015425">
    <property type="entry name" value="FH2_Formin"/>
</dbReference>
<gene>
    <name evidence="6" type="ORF">POM88_041367</name>
</gene>